<proteinExistence type="predicted"/>
<dbReference type="InterPro" id="IPR016181">
    <property type="entry name" value="Acyl_CoA_acyltransferase"/>
</dbReference>
<evidence type="ECO:0000313" key="2">
    <source>
        <dbReference type="EMBL" id="CAD1796953.1"/>
    </source>
</evidence>
<dbReference type="RefSeq" id="WP_119131596.1">
    <property type="nucleotide sequence ID" value="NZ_LR861803.1"/>
</dbReference>
<protein>
    <submittedName>
        <fullName evidence="2">Uncharacterized protein</fullName>
    </submittedName>
</protein>
<dbReference type="AlphaFoldDB" id="A0A8E4GGG4"/>
<evidence type="ECO:0000313" key="1">
    <source>
        <dbReference type="EMBL" id="CAD0341818.1"/>
    </source>
</evidence>
<dbReference type="EMBL" id="LR861803">
    <property type="protein sequence ID" value="CAD1796953.1"/>
    <property type="molecule type" value="Genomic_DNA"/>
</dbReference>
<gene>
    <name evidence="2" type="ORF">XSP_003829</name>
</gene>
<organism evidence="2 3">
    <name type="scientific">Xanthomonas euroxanthea</name>
    <dbReference type="NCBI Taxonomy" id="2259622"/>
    <lineage>
        <taxon>Bacteria</taxon>
        <taxon>Pseudomonadati</taxon>
        <taxon>Pseudomonadota</taxon>
        <taxon>Gammaproteobacteria</taxon>
        <taxon>Lysobacterales</taxon>
        <taxon>Lysobacteraceae</taxon>
        <taxon>Xanthomonas</taxon>
    </lineage>
</organism>
<dbReference type="EMBL" id="LR824641">
    <property type="protein sequence ID" value="CAD0341818.1"/>
    <property type="molecule type" value="Genomic_DNA"/>
</dbReference>
<dbReference type="GeneID" id="79391125"/>
<dbReference type="Proteomes" id="UP000515493">
    <property type="component" value="Chromosome"/>
</dbReference>
<dbReference type="KEGG" id="xeu:XSP_003829"/>
<accession>A0A8E4GGG4</accession>
<dbReference type="SUPFAM" id="SSF55729">
    <property type="entry name" value="Acyl-CoA N-acyltransferases (Nat)"/>
    <property type="match status" value="1"/>
</dbReference>
<name>A0A8E4GGG4_9XANT</name>
<evidence type="ECO:0000313" key="3">
    <source>
        <dbReference type="Proteomes" id="UP000515493"/>
    </source>
</evidence>
<sequence>MINISDDAWENEIAIRRLPSVELQFFTWAQLVDHRKIARCIDLTTRVCKLYIRRSTCWSLPLIGRNVTTLDLASVFLVPELRGKGWFKDFIDLADHAVPWDAILVECVHNPRLRSYLLSSGFIEVGQDNFYRPTKSWRVKHSWDEKSRELAAAEARASKPSSFLEFEEVVDVEHCAVLRA</sequence>
<reference evidence="2 3" key="1">
    <citation type="submission" date="2020-07" db="EMBL/GenBank/DDBJ databases">
        <authorList>
            <person name="Teixeira M."/>
        </authorList>
    </citation>
    <scope>NUCLEOTIDE SEQUENCE [LARGE SCALE GENOMIC DNA]</scope>
    <source>
        <strain evidence="2">1</strain>
        <strain evidence="1">Xanthomonas sp. CPBF 367</strain>
    </source>
</reference>